<organism evidence="1 2">
    <name type="scientific">Aspergillus oryzae (strain 3.042)</name>
    <name type="common">Yellow koji mold</name>
    <dbReference type="NCBI Taxonomy" id="1160506"/>
    <lineage>
        <taxon>Eukaryota</taxon>
        <taxon>Fungi</taxon>
        <taxon>Dikarya</taxon>
        <taxon>Ascomycota</taxon>
        <taxon>Pezizomycotina</taxon>
        <taxon>Eurotiomycetes</taxon>
        <taxon>Eurotiomycetidae</taxon>
        <taxon>Eurotiales</taxon>
        <taxon>Aspergillaceae</taxon>
        <taxon>Aspergillus</taxon>
        <taxon>Aspergillus subgen. Circumdati</taxon>
    </lineage>
</organism>
<dbReference type="Proteomes" id="UP000002812">
    <property type="component" value="Unassembled WGS sequence"/>
</dbReference>
<accession>I8U6Z4</accession>
<dbReference type="HOGENOM" id="CLU_2236002_0_0_1"/>
<reference evidence="2" key="2">
    <citation type="submission" date="2012-06" db="EMBL/GenBank/DDBJ databases">
        <title>Comparative genomic analyses of Aspergillus oryzae 3.042 and A. oryzae RIB40 for soy-sauce fermentation.</title>
        <authorList>
            <person name="Zhao G."/>
            <person name="Hou L."/>
            <person name="Wang C."/>
            <person name="Cao X."/>
        </authorList>
    </citation>
    <scope>NUCLEOTIDE SEQUENCE [LARGE SCALE GENOMIC DNA]</scope>
    <source>
        <strain evidence="2">3.042</strain>
    </source>
</reference>
<comment type="caution">
    <text evidence="1">The sequence shown here is derived from an EMBL/GenBank/DDBJ whole genome shotgun (WGS) entry which is preliminary data.</text>
</comment>
<dbReference type="AlphaFoldDB" id="I8U6Z4"/>
<protein>
    <submittedName>
        <fullName evidence="1">Uncharacterized protein</fullName>
    </submittedName>
</protein>
<reference evidence="1 2" key="1">
    <citation type="journal article" date="2012" name="Eukaryot. Cell">
        <title>Draft genome sequence of Aspergillus oryzae strain 3.042.</title>
        <authorList>
            <person name="Zhao G."/>
            <person name="Yao Y."/>
            <person name="Qi W."/>
            <person name="Wang C."/>
            <person name="Hou L."/>
            <person name="Zeng B."/>
            <person name="Cao X."/>
        </authorList>
    </citation>
    <scope>NUCLEOTIDE SEQUENCE [LARGE SCALE GENOMIC DNA]</scope>
    <source>
        <strain evidence="1 2">3.042</strain>
    </source>
</reference>
<name>I8U6Z4_ASPO3</name>
<sequence>MGGDGSFGERDTISRRDLPHLSRCFVSTTVLALLMCPDHFHALESVTVLYTVPTVEGGGGGVVRPYGQGLMAQSAQLPWPSLLRLPKPLIMTFGLVFLSCWQWGS</sequence>
<proteinExistence type="predicted"/>
<evidence type="ECO:0000313" key="1">
    <source>
        <dbReference type="EMBL" id="EIT82478.1"/>
    </source>
</evidence>
<dbReference type="EMBL" id="AKHY01000078">
    <property type="protein sequence ID" value="EIT82478.1"/>
    <property type="molecule type" value="Genomic_DNA"/>
</dbReference>
<gene>
    <name evidence="1" type="ORF">Ao3042_00359</name>
</gene>
<evidence type="ECO:0000313" key="2">
    <source>
        <dbReference type="Proteomes" id="UP000002812"/>
    </source>
</evidence>